<accession>A0ABV0T576</accession>
<comment type="caution">
    <text evidence="2">The sequence shown here is derived from an EMBL/GenBank/DDBJ whole genome shotgun (WGS) entry which is preliminary data.</text>
</comment>
<protein>
    <submittedName>
        <fullName evidence="2">Uncharacterized protein</fullName>
    </submittedName>
</protein>
<name>A0ABV0T576_9TELE</name>
<dbReference type="EMBL" id="JAHRIQ010021884">
    <property type="protein sequence ID" value="MEQ2227555.1"/>
    <property type="molecule type" value="Genomic_DNA"/>
</dbReference>
<feature type="region of interest" description="Disordered" evidence="1">
    <location>
        <begin position="70"/>
        <end position="119"/>
    </location>
</feature>
<gene>
    <name evidence="2" type="ORF">ILYODFUR_038830</name>
</gene>
<evidence type="ECO:0000313" key="3">
    <source>
        <dbReference type="Proteomes" id="UP001482620"/>
    </source>
</evidence>
<proteinExistence type="predicted"/>
<sequence length="160" mass="17538">MLCVEASLTISSRYLSTSRTSSGSFPPSEVTFHVPRASLSIRWIGPPRSPLPSAAQSSLHRSLTVPPACVGPTGGWSRVSHSGLARLGPARNNPATRRYPASPDPRPGSRVGPRLRRTGRRHVPQFCSHHEGFSNRSLSDPSPRACLPWEMNKYPHEIKK</sequence>
<reference evidence="2 3" key="1">
    <citation type="submission" date="2021-06" db="EMBL/GenBank/DDBJ databases">
        <authorList>
            <person name="Palmer J.M."/>
        </authorList>
    </citation>
    <scope>NUCLEOTIDE SEQUENCE [LARGE SCALE GENOMIC DNA]</scope>
    <source>
        <strain evidence="3">if_2019</strain>
        <tissue evidence="2">Muscle</tissue>
    </source>
</reference>
<organism evidence="2 3">
    <name type="scientific">Ilyodon furcidens</name>
    <name type="common">goldbreast splitfin</name>
    <dbReference type="NCBI Taxonomy" id="33524"/>
    <lineage>
        <taxon>Eukaryota</taxon>
        <taxon>Metazoa</taxon>
        <taxon>Chordata</taxon>
        <taxon>Craniata</taxon>
        <taxon>Vertebrata</taxon>
        <taxon>Euteleostomi</taxon>
        <taxon>Actinopterygii</taxon>
        <taxon>Neopterygii</taxon>
        <taxon>Teleostei</taxon>
        <taxon>Neoteleostei</taxon>
        <taxon>Acanthomorphata</taxon>
        <taxon>Ovalentaria</taxon>
        <taxon>Atherinomorphae</taxon>
        <taxon>Cyprinodontiformes</taxon>
        <taxon>Goodeidae</taxon>
        <taxon>Ilyodon</taxon>
    </lineage>
</organism>
<evidence type="ECO:0000256" key="1">
    <source>
        <dbReference type="SAM" id="MobiDB-lite"/>
    </source>
</evidence>
<evidence type="ECO:0000313" key="2">
    <source>
        <dbReference type="EMBL" id="MEQ2227555.1"/>
    </source>
</evidence>
<keyword evidence="3" id="KW-1185">Reference proteome</keyword>
<dbReference type="Proteomes" id="UP001482620">
    <property type="component" value="Unassembled WGS sequence"/>
</dbReference>